<evidence type="ECO:0008006" key="3">
    <source>
        <dbReference type="Google" id="ProtNLM"/>
    </source>
</evidence>
<dbReference type="EMBL" id="BGPR01229825">
    <property type="protein sequence ID" value="GBL71410.1"/>
    <property type="molecule type" value="Genomic_DNA"/>
</dbReference>
<evidence type="ECO:0000313" key="2">
    <source>
        <dbReference type="Proteomes" id="UP000499080"/>
    </source>
</evidence>
<dbReference type="Proteomes" id="UP000499080">
    <property type="component" value="Unassembled WGS sequence"/>
</dbReference>
<comment type="caution">
    <text evidence="1">The sequence shown here is derived from an EMBL/GenBank/DDBJ whole genome shotgun (WGS) entry which is preliminary data.</text>
</comment>
<protein>
    <recommendedName>
        <fullName evidence="3">Histone-lysine N-methyltransferase SETMAR</fullName>
    </recommendedName>
</protein>
<reference evidence="1 2" key="1">
    <citation type="journal article" date="2019" name="Sci. Rep.">
        <title>Orb-weaving spider Araneus ventricosus genome elucidates the spidroin gene catalogue.</title>
        <authorList>
            <person name="Kono N."/>
            <person name="Nakamura H."/>
            <person name="Ohtoshi R."/>
            <person name="Moran D.A.P."/>
            <person name="Shinohara A."/>
            <person name="Yoshida Y."/>
            <person name="Fujiwara M."/>
            <person name="Mori M."/>
            <person name="Tomita M."/>
            <person name="Arakawa K."/>
        </authorList>
    </citation>
    <scope>NUCLEOTIDE SEQUENCE [LARGE SCALE GENOMIC DNA]</scope>
</reference>
<dbReference type="PANTHER" id="PTHR46060:SF1">
    <property type="entry name" value="MARINER MOS1 TRANSPOSASE-LIKE PROTEIN"/>
    <property type="match status" value="1"/>
</dbReference>
<dbReference type="InterPro" id="IPR052709">
    <property type="entry name" value="Transposase-MT_Hybrid"/>
</dbReference>
<keyword evidence="2" id="KW-1185">Reference proteome</keyword>
<accession>A0A4Y1ZX18</accession>
<dbReference type="OrthoDB" id="6154603at2759"/>
<gene>
    <name evidence="1" type="ORF">AVEN_143506_1</name>
</gene>
<proteinExistence type="predicted"/>
<evidence type="ECO:0000313" key="1">
    <source>
        <dbReference type="EMBL" id="GBL71410.1"/>
    </source>
</evidence>
<dbReference type="PANTHER" id="PTHR46060">
    <property type="entry name" value="MARINER MOS1 TRANSPOSASE-LIKE PROTEIN"/>
    <property type="match status" value="1"/>
</dbReference>
<organism evidence="1 2">
    <name type="scientific">Araneus ventricosus</name>
    <name type="common">Orbweaver spider</name>
    <name type="synonym">Epeira ventricosa</name>
    <dbReference type="NCBI Taxonomy" id="182803"/>
    <lineage>
        <taxon>Eukaryota</taxon>
        <taxon>Metazoa</taxon>
        <taxon>Ecdysozoa</taxon>
        <taxon>Arthropoda</taxon>
        <taxon>Chelicerata</taxon>
        <taxon>Arachnida</taxon>
        <taxon>Araneae</taxon>
        <taxon>Araneomorphae</taxon>
        <taxon>Entelegynae</taxon>
        <taxon>Araneoidea</taxon>
        <taxon>Araneidae</taxon>
        <taxon>Araneus</taxon>
    </lineage>
</organism>
<name>A0A4Y1ZX18_ARAVE</name>
<dbReference type="AlphaFoldDB" id="A0A4Y1ZX18"/>
<sequence>MSEGMVRKWVRMLNEGRKNVHDEERSGRPTLTTEELVGHLDEKVLSNRRFTITDLSMNFQNISRSLLHEIATEHLHYKKLCSRWVPKTLIKNGNAWEQP</sequence>